<proteinExistence type="predicted"/>
<keyword evidence="2" id="KW-1185">Reference proteome</keyword>
<comment type="caution">
    <text evidence="1">The sequence shown here is derived from an EMBL/GenBank/DDBJ whole genome shotgun (WGS) entry which is preliminary data.</text>
</comment>
<dbReference type="EMBL" id="CABFNQ020000715">
    <property type="protein sequence ID" value="CAH0025664.1"/>
    <property type="molecule type" value="Genomic_DNA"/>
</dbReference>
<reference evidence="1" key="1">
    <citation type="submission" date="2021-10" db="EMBL/GenBank/DDBJ databases">
        <authorList>
            <person name="Piombo E."/>
        </authorList>
    </citation>
    <scope>NUCLEOTIDE SEQUENCE</scope>
</reference>
<dbReference type="Proteomes" id="UP000696573">
    <property type="component" value="Unassembled WGS sequence"/>
</dbReference>
<sequence length="576" mass="66775">MSSPSYLTNLALEILQLIIEHTHASAHWPLAQTCRFIHRNSKPILERHREAHQTYRITSDLDPSTITGLLWSVFSHGVDSIEAWHVREFEVWTDRDDQDPQGNNFKVWEVDAESGDLNIKEKIMPCVLSADEMDHFCHKMMKIPDFYDKSPDFAGWVRESLDEGRDTFTKPLLLAYLPRLRALRYAQRSNETNNLTLWKLCEFIDKCQSEGAWLPGLESLREVFFTIELYPTSEGVEDRPALCRNTDYFCALLNLPNMKEVYFSHMDGRRPSREISERFPKDIGPSLANISNVQTIVLDMLQYDLDDALVDFIALVPRGLENLAIRLHANNRVKQQNIDRLIAALAKHQGSSLRRLCIHEDETIDGRSYLSWRKPEELAKFKKLRVANVSWCDVERGLGRYKDTESRSELMDRLLKVFRDDLPATMRIAAIGRVGGANVFIPQKEREEYDHADFAFLDDAVEAMIRSDRYKDLKAVDVDYIRMEVYRMTGILPLFPLSIKAARERGIHDCIGEYDVSYRMSMNGEFIPYPRRDCMVTGGFAREDRRRLCRTRDPHNFSIEGGEGFFRIEDPSSDDE</sequence>
<accession>A0A9N9VLH8</accession>
<dbReference type="AlphaFoldDB" id="A0A9N9VLH8"/>
<evidence type="ECO:0000313" key="1">
    <source>
        <dbReference type="EMBL" id="CAH0025664.1"/>
    </source>
</evidence>
<evidence type="ECO:0000313" key="2">
    <source>
        <dbReference type="Proteomes" id="UP000696573"/>
    </source>
</evidence>
<dbReference type="OrthoDB" id="5124556at2759"/>
<organism evidence="1 2">
    <name type="scientific">Clonostachys rhizophaga</name>
    <dbReference type="NCBI Taxonomy" id="160324"/>
    <lineage>
        <taxon>Eukaryota</taxon>
        <taxon>Fungi</taxon>
        <taxon>Dikarya</taxon>
        <taxon>Ascomycota</taxon>
        <taxon>Pezizomycotina</taxon>
        <taxon>Sordariomycetes</taxon>
        <taxon>Hypocreomycetidae</taxon>
        <taxon>Hypocreales</taxon>
        <taxon>Bionectriaceae</taxon>
        <taxon>Clonostachys</taxon>
    </lineage>
</organism>
<protein>
    <submittedName>
        <fullName evidence="1">Uncharacterized protein</fullName>
    </submittedName>
</protein>
<name>A0A9N9VLH8_9HYPO</name>
<gene>
    <name evidence="1" type="ORF">CRHIZ90672A_00008365</name>
</gene>